<name>A0AAD6YCU4_9AGAR</name>
<organism evidence="1 2">
    <name type="scientific">Mycena pura</name>
    <dbReference type="NCBI Taxonomy" id="153505"/>
    <lineage>
        <taxon>Eukaryota</taxon>
        <taxon>Fungi</taxon>
        <taxon>Dikarya</taxon>
        <taxon>Basidiomycota</taxon>
        <taxon>Agaricomycotina</taxon>
        <taxon>Agaricomycetes</taxon>
        <taxon>Agaricomycetidae</taxon>
        <taxon>Agaricales</taxon>
        <taxon>Marasmiineae</taxon>
        <taxon>Mycenaceae</taxon>
        <taxon>Mycena</taxon>
    </lineage>
</organism>
<evidence type="ECO:0000313" key="2">
    <source>
        <dbReference type="Proteomes" id="UP001219525"/>
    </source>
</evidence>
<accession>A0AAD6YCU4</accession>
<gene>
    <name evidence="1" type="ORF">GGX14DRAFT_457460</name>
</gene>
<comment type="caution">
    <text evidence="1">The sequence shown here is derived from an EMBL/GenBank/DDBJ whole genome shotgun (WGS) entry which is preliminary data.</text>
</comment>
<evidence type="ECO:0000313" key="1">
    <source>
        <dbReference type="EMBL" id="KAJ7206262.1"/>
    </source>
</evidence>
<reference evidence="1" key="1">
    <citation type="submission" date="2023-03" db="EMBL/GenBank/DDBJ databases">
        <title>Massive genome expansion in bonnet fungi (Mycena s.s.) driven by repeated elements and novel gene families across ecological guilds.</title>
        <authorList>
            <consortium name="Lawrence Berkeley National Laboratory"/>
            <person name="Harder C.B."/>
            <person name="Miyauchi S."/>
            <person name="Viragh M."/>
            <person name="Kuo A."/>
            <person name="Thoen E."/>
            <person name="Andreopoulos B."/>
            <person name="Lu D."/>
            <person name="Skrede I."/>
            <person name="Drula E."/>
            <person name="Henrissat B."/>
            <person name="Morin E."/>
            <person name="Kohler A."/>
            <person name="Barry K."/>
            <person name="LaButti K."/>
            <person name="Morin E."/>
            <person name="Salamov A."/>
            <person name="Lipzen A."/>
            <person name="Mereny Z."/>
            <person name="Hegedus B."/>
            <person name="Baldrian P."/>
            <person name="Stursova M."/>
            <person name="Weitz H."/>
            <person name="Taylor A."/>
            <person name="Grigoriev I.V."/>
            <person name="Nagy L.G."/>
            <person name="Martin F."/>
            <person name="Kauserud H."/>
        </authorList>
    </citation>
    <scope>NUCLEOTIDE SEQUENCE</scope>
    <source>
        <strain evidence="1">9144</strain>
    </source>
</reference>
<protein>
    <submittedName>
        <fullName evidence="1">Uncharacterized protein</fullName>
    </submittedName>
</protein>
<dbReference type="Proteomes" id="UP001219525">
    <property type="component" value="Unassembled WGS sequence"/>
</dbReference>
<dbReference type="EMBL" id="JARJCW010000040">
    <property type="protein sequence ID" value="KAJ7206262.1"/>
    <property type="molecule type" value="Genomic_DNA"/>
</dbReference>
<proteinExistence type="predicted"/>
<dbReference type="AlphaFoldDB" id="A0AAD6YCU4"/>
<sequence length="246" mass="27666">MSVPTKHCTAFGIHPVPANMSKKDFEAKCEALVESFLALPVAHRNLLKFDIIFQNDHMSDFFKSLGLPEPQPVVCLRCEYETEANWAECLRDPEYVKAMDAGKSWGFHDGSCIFSADVVSKRERDIPRDRNVAIGILKVPAHISPMEFSKKTEALIDAVFDLRKPNCSVTTYVQNMNAEEHLQAAGYPPSQPSIVAVTDWPTWDELTQIYDEPEARNILQAAMKDFAFHVDSVFFSGDVVVKLQKA</sequence>
<keyword evidence="2" id="KW-1185">Reference proteome</keyword>